<dbReference type="RefSeq" id="WP_380124872.1">
    <property type="nucleotide sequence ID" value="NZ_JBHSIU010000066.1"/>
</dbReference>
<keyword evidence="2" id="KW-1185">Reference proteome</keyword>
<reference evidence="2" key="1">
    <citation type="journal article" date="2019" name="Int. J. Syst. Evol. Microbiol.">
        <title>The Global Catalogue of Microorganisms (GCM) 10K type strain sequencing project: providing services to taxonomists for standard genome sequencing and annotation.</title>
        <authorList>
            <consortium name="The Broad Institute Genomics Platform"/>
            <consortium name="The Broad Institute Genome Sequencing Center for Infectious Disease"/>
            <person name="Wu L."/>
            <person name="Ma J."/>
        </authorList>
    </citation>
    <scope>NUCLEOTIDE SEQUENCE [LARGE SCALE GENOMIC DNA]</scope>
    <source>
        <strain evidence="2">CGMCC 4.7152</strain>
    </source>
</reference>
<gene>
    <name evidence="1" type="ORF">ACFPIJ_43710</name>
</gene>
<protein>
    <submittedName>
        <fullName evidence="1">Uncharacterized protein</fullName>
    </submittedName>
</protein>
<evidence type="ECO:0000313" key="2">
    <source>
        <dbReference type="Proteomes" id="UP001595912"/>
    </source>
</evidence>
<proteinExistence type="predicted"/>
<sequence>MPNKGSSRLAAAVPLLLACVPLLALLSTGAWPVVPAVLALAAAAYGGQWLARRRVLAAQASGQGRWEGHLDAAMATAWLWDAGGLALFSYQGWLPCRITGDALGLTIAPRGLLLPRRRRYQPVSVPWTDIAGGRQLAPVFRNQAGQFSLLPLTELTIDVVGATAQGANDLDYLDGEPEAGEVLDELRELYGPQWQPGTVPLTAMLSSPAGLLDLIRTRGQGQPSRVPPTQL</sequence>
<accession>A0ABV9W7R3</accession>
<organism evidence="1 2">
    <name type="scientific">Dactylosporangium cerinum</name>
    <dbReference type="NCBI Taxonomy" id="1434730"/>
    <lineage>
        <taxon>Bacteria</taxon>
        <taxon>Bacillati</taxon>
        <taxon>Actinomycetota</taxon>
        <taxon>Actinomycetes</taxon>
        <taxon>Micromonosporales</taxon>
        <taxon>Micromonosporaceae</taxon>
        <taxon>Dactylosporangium</taxon>
    </lineage>
</organism>
<dbReference type="Proteomes" id="UP001595912">
    <property type="component" value="Unassembled WGS sequence"/>
</dbReference>
<evidence type="ECO:0000313" key="1">
    <source>
        <dbReference type="EMBL" id="MFC5004721.1"/>
    </source>
</evidence>
<dbReference type="PROSITE" id="PS51257">
    <property type="entry name" value="PROKAR_LIPOPROTEIN"/>
    <property type="match status" value="1"/>
</dbReference>
<name>A0ABV9W7R3_9ACTN</name>
<dbReference type="EMBL" id="JBHSIU010000066">
    <property type="protein sequence ID" value="MFC5004721.1"/>
    <property type="molecule type" value="Genomic_DNA"/>
</dbReference>
<comment type="caution">
    <text evidence="1">The sequence shown here is derived from an EMBL/GenBank/DDBJ whole genome shotgun (WGS) entry which is preliminary data.</text>
</comment>